<evidence type="ECO:0000313" key="2">
    <source>
        <dbReference type="EMBL" id="CAG7642429.1"/>
    </source>
</evidence>
<reference evidence="2 3" key="1">
    <citation type="submission" date="2021-06" db="EMBL/GenBank/DDBJ databases">
        <authorList>
            <person name="Criscuolo A."/>
        </authorList>
    </citation>
    <scope>NUCLEOTIDE SEQUENCE [LARGE SCALE GENOMIC DNA]</scope>
    <source>
        <strain evidence="3">CIP 111802</strain>
    </source>
</reference>
<proteinExistence type="predicted"/>
<gene>
    <name evidence="2" type="ORF">PAECIP111802_02858</name>
</gene>
<evidence type="ECO:0008006" key="4">
    <source>
        <dbReference type="Google" id="ProtNLM"/>
    </source>
</evidence>
<dbReference type="EMBL" id="CAJVCE010000007">
    <property type="protein sequence ID" value="CAG7642429.1"/>
    <property type="molecule type" value="Genomic_DNA"/>
</dbReference>
<evidence type="ECO:0000313" key="3">
    <source>
        <dbReference type="Proteomes" id="UP000730618"/>
    </source>
</evidence>
<keyword evidence="1" id="KW-1133">Transmembrane helix</keyword>
<feature type="transmembrane region" description="Helical" evidence="1">
    <location>
        <begin position="128"/>
        <end position="149"/>
    </location>
</feature>
<accession>A0ABM8VHL8</accession>
<evidence type="ECO:0000256" key="1">
    <source>
        <dbReference type="SAM" id="Phobius"/>
    </source>
</evidence>
<feature type="transmembrane region" description="Helical" evidence="1">
    <location>
        <begin position="96"/>
        <end position="116"/>
    </location>
</feature>
<protein>
    <recommendedName>
        <fullName evidence="4">DUF1440 domain-containing protein</fullName>
    </recommendedName>
</protein>
<keyword evidence="1" id="KW-0472">Membrane</keyword>
<keyword evidence="3" id="KW-1185">Reference proteome</keyword>
<feature type="transmembrane region" description="Helical" evidence="1">
    <location>
        <begin position="20"/>
        <end position="37"/>
    </location>
</feature>
<comment type="caution">
    <text evidence="2">The sequence shown here is derived from an EMBL/GenBank/DDBJ whole genome shotgun (WGS) entry which is preliminary data.</text>
</comment>
<dbReference type="Pfam" id="PF11085">
    <property type="entry name" value="YqhR"/>
    <property type="match status" value="1"/>
</dbReference>
<name>A0ABM8VHL8_9BACL</name>
<feature type="transmembrane region" description="Helical" evidence="1">
    <location>
        <begin position="68"/>
        <end position="89"/>
    </location>
</feature>
<organism evidence="2 3">
    <name type="scientific">Paenibacillus allorhizosphaerae</name>
    <dbReference type="NCBI Taxonomy" id="2849866"/>
    <lineage>
        <taxon>Bacteria</taxon>
        <taxon>Bacillati</taxon>
        <taxon>Bacillota</taxon>
        <taxon>Bacilli</taxon>
        <taxon>Bacillales</taxon>
        <taxon>Paenibacillaceae</taxon>
        <taxon>Paenibacillus</taxon>
    </lineage>
</organism>
<dbReference type="InterPro" id="IPR024563">
    <property type="entry name" value="YqhR"/>
</dbReference>
<keyword evidence="1" id="KW-0812">Transmembrane</keyword>
<dbReference type="Proteomes" id="UP000730618">
    <property type="component" value="Unassembled WGS sequence"/>
</dbReference>
<sequence>MNMLRNGKEEKPHTNKWNFAVYIGFFAGFIWGGIKMIENYFHLTSLSPGFLIEPFFLHHYLMTAHGYIMGWLAYIVMSVIAALLYAVFLAKAKGPWVGIVYGLVWWGVIFLLIGPVSGMTNWIGIMDWNTIITELCLFVVWGLFIGYSISFEFTDERIREPYKKTAK</sequence>